<keyword evidence="2 4" id="KW-0378">Hydrolase</keyword>
<organism evidence="4 5">
    <name type="scientific">Kitasatospora herbaricolor</name>
    <dbReference type="NCBI Taxonomy" id="68217"/>
    <lineage>
        <taxon>Bacteria</taxon>
        <taxon>Bacillati</taxon>
        <taxon>Actinomycetota</taxon>
        <taxon>Actinomycetes</taxon>
        <taxon>Kitasatosporales</taxon>
        <taxon>Streptomycetaceae</taxon>
        <taxon>Kitasatospora</taxon>
    </lineage>
</organism>
<evidence type="ECO:0000256" key="1">
    <source>
        <dbReference type="ARBA" id="ARBA00007169"/>
    </source>
</evidence>
<dbReference type="Proteomes" id="UP001432014">
    <property type="component" value="Chromosome"/>
</dbReference>
<dbReference type="InterPro" id="IPR029058">
    <property type="entry name" value="AB_hydrolase_fold"/>
</dbReference>
<dbReference type="Pfam" id="PF00975">
    <property type="entry name" value="Thioesterase"/>
    <property type="match status" value="1"/>
</dbReference>
<proteinExistence type="inferred from homology"/>
<dbReference type="Gene3D" id="3.40.50.1820">
    <property type="entry name" value="alpha/beta hydrolase"/>
    <property type="match status" value="1"/>
</dbReference>
<evidence type="ECO:0000256" key="2">
    <source>
        <dbReference type="ARBA" id="ARBA00022801"/>
    </source>
</evidence>
<accession>A0ABZ1WJA5</accession>
<evidence type="ECO:0000313" key="4">
    <source>
        <dbReference type="EMBL" id="WUS60735.1"/>
    </source>
</evidence>
<comment type="similarity">
    <text evidence="1">Belongs to the thioesterase family.</text>
</comment>
<sequence length="263" mass="28263">MSTTGGTEDGERWIRRFHPSPASRVKLVCLAHAGGSANFYLQLSALLAPEVEVLAIQYPGRQDRWHEPVVADIGTLADRITAALRPWTGEPLALFGHSMGAVLGFEVARRLEAGPGRPPLALFASGRRAPSRTRDDRVHLLDDDDLVAEIEALQGTAPGALADPELRALVLPGVRADYRAIETYRCPPGATVATPVTVLIGDRDPRVDVAEAEAWSEHTTAATGLRVFPGGGHFYLADAWEEIAERIRQDLALRPAAAPGHPG</sequence>
<dbReference type="RefSeq" id="WP_329493161.1">
    <property type="nucleotide sequence ID" value="NZ_CP108460.1"/>
</dbReference>
<name>A0ABZ1WJA5_9ACTN</name>
<reference evidence="4 5" key="1">
    <citation type="submission" date="2022-10" db="EMBL/GenBank/DDBJ databases">
        <title>The complete genomes of actinobacterial strains from the NBC collection.</title>
        <authorList>
            <person name="Joergensen T.S."/>
            <person name="Alvarez Arevalo M."/>
            <person name="Sterndorff E.B."/>
            <person name="Faurdal D."/>
            <person name="Vuksanovic O."/>
            <person name="Mourched A.-S."/>
            <person name="Charusanti P."/>
            <person name="Shaw S."/>
            <person name="Blin K."/>
            <person name="Weber T."/>
        </authorList>
    </citation>
    <scope>NUCLEOTIDE SEQUENCE [LARGE SCALE GENOMIC DNA]</scope>
    <source>
        <strain evidence="4 5">NBC_01247</strain>
    </source>
</reference>
<dbReference type="GO" id="GO:0016787">
    <property type="term" value="F:hydrolase activity"/>
    <property type="evidence" value="ECO:0007669"/>
    <property type="project" value="UniProtKB-KW"/>
</dbReference>
<dbReference type="InterPro" id="IPR001031">
    <property type="entry name" value="Thioesterase"/>
</dbReference>
<dbReference type="InterPro" id="IPR020802">
    <property type="entry name" value="TesA-like"/>
</dbReference>
<feature type="domain" description="Thioesterase TesA-like" evidence="3">
    <location>
        <begin position="28"/>
        <end position="251"/>
    </location>
</feature>
<dbReference type="PANTHER" id="PTHR11487:SF0">
    <property type="entry name" value="S-ACYL FATTY ACID SYNTHASE THIOESTERASE, MEDIUM CHAIN"/>
    <property type="match status" value="1"/>
</dbReference>
<gene>
    <name evidence="4" type="ORF">OG469_37750</name>
</gene>
<evidence type="ECO:0000259" key="3">
    <source>
        <dbReference type="SMART" id="SM00824"/>
    </source>
</evidence>
<dbReference type="EMBL" id="CP108482">
    <property type="protein sequence ID" value="WUS60735.1"/>
    <property type="molecule type" value="Genomic_DNA"/>
</dbReference>
<evidence type="ECO:0000313" key="5">
    <source>
        <dbReference type="Proteomes" id="UP001432014"/>
    </source>
</evidence>
<dbReference type="SMART" id="SM00824">
    <property type="entry name" value="PKS_TE"/>
    <property type="match status" value="1"/>
</dbReference>
<dbReference type="PANTHER" id="PTHR11487">
    <property type="entry name" value="THIOESTERASE"/>
    <property type="match status" value="1"/>
</dbReference>
<dbReference type="InterPro" id="IPR012223">
    <property type="entry name" value="TEII"/>
</dbReference>
<protein>
    <submittedName>
        <fullName evidence="4">Alpha/beta fold hydrolase</fullName>
    </submittedName>
</protein>
<dbReference type="SUPFAM" id="SSF53474">
    <property type="entry name" value="alpha/beta-Hydrolases"/>
    <property type="match status" value="1"/>
</dbReference>
<keyword evidence="5" id="KW-1185">Reference proteome</keyword>